<organism evidence="10 11">
    <name type="scientific">Oikeobacillus pervagus</name>
    <dbReference type="NCBI Taxonomy" id="1325931"/>
    <lineage>
        <taxon>Bacteria</taxon>
        <taxon>Bacillati</taxon>
        <taxon>Bacillota</taxon>
        <taxon>Bacilli</taxon>
        <taxon>Bacillales</taxon>
        <taxon>Bacillaceae</taxon>
        <taxon>Oikeobacillus</taxon>
    </lineage>
</organism>
<comment type="caution">
    <text evidence="10">The sequence shown here is derived from an EMBL/GenBank/DDBJ whole genome shotgun (WGS) entry which is preliminary data.</text>
</comment>
<evidence type="ECO:0000313" key="11">
    <source>
        <dbReference type="Proteomes" id="UP001237207"/>
    </source>
</evidence>
<dbReference type="PROSITE" id="PS00595">
    <property type="entry name" value="AA_TRANSFER_CLASS_5"/>
    <property type="match status" value="1"/>
</dbReference>
<dbReference type="CDD" id="cd06453">
    <property type="entry name" value="SufS_like"/>
    <property type="match status" value="1"/>
</dbReference>
<dbReference type="InterPro" id="IPR015422">
    <property type="entry name" value="PyrdxlP-dep_Trfase_small"/>
</dbReference>
<evidence type="ECO:0000256" key="7">
    <source>
        <dbReference type="RuleBase" id="RU004504"/>
    </source>
</evidence>
<dbReference type="Gene3D" id="3.90.1150.10">
    <property type="entry name" value="Aspartate Aminotransferase, domain 1"/>
    <property type="match status" value="1"/>
</dbReference>
<name>A0AAJ1WIY7_9BACI</name>
<gene>
    <name evidence="10" type="ORF">J2S13_001544</name>
</gene>
<dbReference type="EC" id="2.8.1.7" evidence="3 8"/>
<dbReference type="RefSeq" id="WP_307257142.1">
    <property type="nucleotide sequence ID" value="NZ_JAUSUC010000015.1"/>
</dbReference>
<dbReference type="InterPro" id="IPR016454">
    <property type="entry name" value="Cysteine_dSase"/>
</dbReference>
<dbReference type="GO" id="GO:0006534">
    <property type="term" value="P:cysteine metabolic process"/>
    <property type="evidence" value="ECO:0007669"/>
    <property type="project" value="UniProtKB-UniRule"/>
</dbReference>
<evidence type="ECO:0000313" key="10">
    <source>
        <dbReference type="EMBL" id="MDQ0215145.1"/>
    </source>
</evidence>
<comment type="function">
    <text evidence="8">Catalyzes the removal of elemental sulfur and selenium atoms from L-cysteine, L-cystine, L-selenocysteine, and L-selenocystine to produce L-alanine.</text>
</comment>
<keyword evidence="4 8" id="KW-0808">Transferase</keyword>
<keyword evidence="5 8" id="KW-0663">Pyridoxal phosphate</keyword>
<dbReference type="InterPro" id="IPR020578">
    <property type="entry name" value="Aminotrans_V_PyrdxlP_BS"/>
</dbReference>
<protein>
    <recommendedName>
        <fullName evidence="3 8">Cysteine desulfurase</fullName>
        <ecNumber evidence="3 8">2.8.1.7</ecNumber>
    </recommendedName>
</protein>
<dbReference type="InterPro" id="IPR000192">
    <property type="entry name" value="Aminotrans_V_dom"/>
</dbReference>
<dbReference type="Proteomes" id="UP001237207">
    <property type="component" value="Unassembled WGS sequence"/>
</dbReference>
<evidence type="ECO:0000256" key="2">
    <source>
        <dbReference type="ARBA" id="ARBA00010447"/>
    </source>
</evidence>
<dbReference type="AlphaFoldDB" id="A0AAJ1WIY7"/>
<dbReference type="PANTHER" id="PTHR43586">
    <property type="entry name" value="CYSTEINE DESULFURASE"/>
    <property type="match status" value="1"/>
</dbReference>
<dbReference type="SUPFAM" id="SSF53383">
    <property type="entry name" value="PLP-dependent transferases"/>
    <property type="match status" value="1"/>
</dbReference>
<dbReference type="EMBL" id="JAUSUC010000015">
    <property type="protein sequence ID" value="MDQ0215145.1"/>
    <property type="molecule type" value="Genomic_DNA"/>
</dbReference>
<dbReference type="Pfam" id="PF00266">
    <property type="entry name" value="Aminotran_5"/>
    <property type="match status" value="1"/>
</dbReference>
<comment type="similarity">
    <text evidence="2 8">Belongs to the class-V pyridoxal-phosphate-dependent aminotransferase family. Csd subfamily.</text>
</comment>
<dbReference type="InterPro" id="IPR010970">
    <property type="entry name" value="Cys_dSase_SufS"/>
</dbReference>
<dbReference type="InterPro" id="IPR015421">
    <property type="entry name" value="PyrdxlP-dep_Trfase_major"/>
</dbReference>
<accession>A0AAJ1WIY7</accession>
<dbReference type="InterPro" id="IPR015424">
    <property type="entry name" value="PyrdxlP-dep_Trfase"/>
</dbReference>
<evidence type="ECO:0000256" key="6">
    <source>
        <dbReference type="ARBA" id="ARBA00050776"/>
    </source>
</evidence>
<dbReference type="Gene3D" id="3.40.640.10">
    <property type="entry name" value="Type I PLP-dependent aspartate aminotransferase-like (Major domain)"/>
    <property type="match status" value="1"/>
</dbReference>
<comment type="cofactor">
    <cofactor evidence="1 7">
        <name>pyridoxal 5'-phosphate</name>
        <dbReference type="ChEBI" id="CHEBI:597326"/>
    </cofactor>
</comment>
<dbReference type="GO" id="GO:0016829">
    <property type="term" value="F:lyase activity"/>
    <property type="evidence" value="ECO:0007669"/>
    <property type="project" value="UniProtKB-KW"/>
</dbReference>
<evidence type="ECO:0000256" key="4">
    <source>
        <dbReference type="ARBA" id="ARBA00022679"/>
    </source>
</evidence>
<sequence length="409" mass="45425">MNIKEVRQYFPILDQEVNGNPLVYLDSAATSQKPLPVIETIEKYYKEYNSNVHRGVHTLGTKATDAYEGAREKVRKFINAKSMEEVIFTRGTTTSINTIAASYGREQVKEGDEIVITYMEHHSNIIPWQQLAKQTGATLKYIPMQKDGTLTLEDVRKTVTPQTKIVSVMLVSNVLGTINPIKDITKIAHENGAIMVVDGAQGVPHLKVDVQDLDCDFLAFSGHKMCGPTGIGVLYGKKQLLENMEPVEFGGEMIDFVGLYESTWKELPWKFEGGTPIIAGAIGLGAAIDFLEQVGLEEIEKYEHHLAAYALEKMGEIEGIEIYGPKQAEKRAGLVTFNIGDVHPHDVATVLDAEGIAVRAGHHCAQPLMKWLDVSATARASFYLYNTEEDIDKLVQGLMKTKEFFSDVF</sequence>
<dbReference type="PANTHER" id="PTHR43586:SF8">
    <property type="entry name" value="CYSTEINE DESULFURASE 1, CHLOROPLASTIC"/>
    <property type="match status" value="1"/>
</dbReference>
<dbReference type="NCBIfam" id="TIGR01979">
    <property type="entry name" value="sufS"/>
    <property type="match status" value="1"/>
</dbReference>
<dbReference type="GO" id="GO:0031071">
    <property type="term" value="F:cysteine desulfurase activity"/>
    <property type="evidence" value="ECO:0007669"/>
    <property type="project" value="UniProtKB-UniRule"/>
</dbReference>
<keyword evidence="11" id="KW-1185">Reference proteome</keyword>
<proteinExistence type="inferred from homology"/>
<dbReference type="GO" id="GO:0030170">
    <property type="term" value="F:pyridoxal phosphate binding"/>
    <property type="evidence" value="ECO:0007669"/>
    <property type="project" value="UniProtKB-UniRule"/>
</dbReference>
<evidence type="ECO:0000256" key="8">
    <source>
        <dbReference type="RuleBase" id="RU004506"/>
    </source>
</evidence>
<comment type="catalytic activity">
    <reaction evidence="6 8">
        <text>(sulfur carrier)-H + L-cysteine = (sulfur carrier)-SH + L-alanine</text>
        <dbReference type="Rhea" id="RHEA:43892"/>
        <dbReference type="Rhea" id="RHEA-COMP:14737"/>
        <dbReference type="Rhea" id="RHEA-COMP:14739"/>
        <dbReference type="ChEBI" id="CHEBI:29917"/>
        <dbReference type="ChEBI" id="CHEBI:35235"/>
        <dbReference type="ChEBI" id="CHEBI:57972"/>
        <dbReference type="ChEBI" id="CHEBI:64428"/>
        <dbReference type="EC" id="2.8.1.7"/>
    </reaction>
</comment>
<reference evidence="10" key="1">
    <citation type="submission" date="2023-07" db="EMBL/GenBank/DDBJ databases">
        <title>Genomic Encyclopedia of Type Strains, Phase IV (KMG-IV): sequencing the most valuable type-strain genomes for metagenomic binning, comparative biology and taxonomic classification.</title>
        <authorList>
            <person name="Goeker M."/>
        </authorList>
    </citation>
    <scope>NUCLEOTIDE SEQUENCE</scope>
    <source>
        <strain evidence="10">DSM 23947</strain>
    </source>
</reference>
<evidence type="ECO:0000256" key="3">
    <source>
        <dbReference type="ARBA" id="ARBA00012239"/>
    </source>
</evidence>
<evidence type="ECO:0000256" key="1">
    <source>
        <dbReference type="ARBA" id="ARBA00001933"/>
    </source>
</evidence>
<feature type="domain" description="Aminotransferase class V" evidence="9">
    <location>
        <begin position="23"/>
        <end position="394"/>
    </location>
</feature>
<evidence type="ECO:0000259" key="9">
    <source>
        <dbReference type="Pfam" id="PF00266"/>
    </source>
</evidence>
<evidence type="ECO:0000256" key="5">
    <source>
        <dbReference type="ARBA" id="ARBA00022898"/>
    </source>
</evidence>
<keyword evidence="10" id="KW-0456">Lyase</keyword>
<dbReference type="PIRSF" id="PIRSF005572">
    <property type="entry name" value="NifS"/>
    <property type="match status" value="1"/>
</dbReference>